<dbReference type="SUPFAM" id="SSF89562">
    <property type="entry name" value="RraA-like"/>
    <property type="match status" value="1"/>
</dbReference>
<dbReference type="NCBIfam" id="NF006875">
    <property type="entry name" value="PRK09372.1"/>
    <property type="match status" value="1"/>
</dbReference>
<dbReference type="GO" id="GO:0046872">
    <property type="term" value="F:metal ion binding"/>
    <property type="evidence" value="ECO:0007669"/>
    <property type="project" value="UniProtKB-KW"/>
</dbReference>
<keyword evidence="5 9" id="KW-0479">Metal-binding</keyword>
<evidence type="ECO:0000313" key="12">
    <source>
        <dbReference type="Proteomes" id="UP000198727"/>
    </source>
</evidence>
<dbReference type="GO" id="GO:0047443">
    <property type="term" value="F:4-hydroxy-4-methyl-2-oxoglutarate aldolase activity"/>
    <property type="evidence" value="ECO:0007669"/>
    <property type="project" value="UniProtKB-EC"/>
</dbReference>
<dbReference type="InterPro" id="IPR036704">
    <property type="entry name" value="RraA/RraA-like_sf"/>
</dbReference>
<dbReference type="GO" id="GO:0051252">
    <property type="term" value="P:regulation of RNA metabolic process"/>
    <property type="evidence" value="ECO:0007669"/>
    <property type="project" value="InterPro"/>
</dbReference>
<evidence type="ECO:0000256" key="9">
    <source>
        <dbReference type="PIRSR" id="PIRSR605493-1"/>
    </source>
</evidence>
<dbReference type="RefSeq" id="WP_092530653.1">
    <property type="nucleotide sequence ID" value="NZ_FOWW01000004.1"/>
</dbReference>
<proteinExistence type="inferred from homology"/>
<dbReference type="InterPro" id="IPR005493">
    <property type="entry name" value="RraA/RraA-like"/>
</dbReference>
<dbReference type="AlphaFoldDB" id="A0A1I5V939"/>
<name>A0A1I5V939_9PSEU</name>
<dbReference type="PANTHER" id="PTHR33254:SF4">
    <property type="entry name" value="4-HYDROXY-4-METHYL-2-OXOGLUTARATE ALDOLASE 3-RELATED"/>
    <property type="match status" value="1"/>
</dbReference>
<dbReference type="NCBIfam" id="TIGR01935">
    <property type="entry name" value="NOT-MenG"/>
    <property type="match status" value="1"/>
</dbReference>
<protein>
    <recommendedName>
        <fullName evidence="10">4-hydroxy-4-methyl-2-oxoglutarate aldolase</fullName>
        <shortName evidence="10">HMG aldolase</shortName>
        <ecNumber evidence="10">4.1.1.112</ecNumber>
        <ecNumber evidence="10">4.1.3.17</ecNumber>
    </recommendedName>
    <alternativeName>
        <fullName evidence="10">Oxaloacetate decarboxylase</fullName>
    </alternativeName>
</protein>
<keyword evidence="6 10" id="KW-0456">Lyase</keyword>
<gene>
    <name evidence="11" type="ORF">SAMN05421810_104275</name>
</gene>
<dbReference type="GO" id="GO:0008428">
    <property type="term" value="F:ribonuclease inhibitor activity"/>
    <property type="evidence" value="ECO:0007669"/>
    <property type="project" value="InterPro"/>
</dbReference>
<comment type="cofactor">
    <cofactor evidence="9">
        <name>Mg(2+)</name>
        <dbReference type="ChEBI" id="CHEBI:18420"/>
    </cofactor>
</comment>
<dbReference type="InterPro" id="IPR010203">
    <property type="entry name" value="RraA"/>
</dbReference>
<evidence type="ECO:0000256" key="2">
    <source>
        <dbReference type="ARBA" id="ARBA00001968"/>
    </source>
</evidence>
<evidence type="ECO:0000256" key="4">
    <source>
        <dbReference type="ARBA" id="ARBA00011233"/>
    </source>
</evidence>
<feature type="binding site" evidence="9">
    <location>
        <position position="99"/>
    </location>
    <ligand>
        <name>substrate</name>
    </ligand>
</feature>
<keyword evidence="9" id="KW-0460">Magnesium</keyword>
<accession>A0A1I5V939</accession>
<comment type="function">
    <text evidence="7 10">Catalyzes the aldol cleavage of 4-hydroxy-4-methyl-2-oxoglutarate (HMG) into 2 molecules of pyruvate. Also contains a secondary oxaloacetate (OAA) decarboxylase activity due to the common pyruvate enolate transition state formed following C-C bond cleavage in the retro-aldol and decarboxylation reactions.</text>
</comment>
<dbReference type="STRING" id="587909.SAMN05421810_104275"/>
<dbReference type="Pfam" id="PF03737">
    <property type="entry name" value="RraA-like"/>
    <property type="match status" value="1"/>
</dbReference>
<dbReference type="Proteomes" id="UP000198727">
    <property type="component" value="Unassembled WGS sequence"/>
</dbReference>
<evidence type="ECO:0000256" key="10">
    <source>
        <dbReference type="RuleBase" id="RU004338"/>
    </source>
</evidence>
<evidence type="ECO:0000256" key="6">
    <source>
        <dbReference type="ARBA" id="ARBA00023239"/>
    </source>
</evidence>
<dbReference type="EMBL" id="FOWW01000004">
    <property type="protein sequence ID" value="SFQ03941.1"/>
    <property type="molecule type" value="Genomic_DNA"/>
</dbReference>
<evidence type="ECO:0000313" key="11">
    <source>
        <dbReference type="EMBL" id="SFQ03941.1"/>
    </source>
</evidence>
<evidence type="ECO:0000256" key="5">
    <source>
        <dbReference type="ARBA" id="ARBA00022723"/>
    </source>
</evidence>
<dbReference type="Gene3D" id="3.50.30.40">
    <property type="entry name" value="Ribonuclease E inhibitor RraA/RraA-like"/>
    <property type="match status" value="1"/>
</dbReference>
<evidence type="ECO:0000256" key="3">
    <source>
        <dbReference type="ARBA" id="ARBA00008621"/>
    </source>
</evidence>
<dbReference type="GO" id="GO:0008948">
    <property type="term" value="F:oxaloacetate decarboxylase activity"/>
    <property type="evidence" value="ECO:0007669"/>
    <property type="project" value="UniProtKB-EC"/>
</dbReference>
<sequence>MTETFSTADLVDEHGDRLRVCDTQFRQFGGRRSFTGPVRTVSCHEDNALVRDLLNTAGGGAVLVVDGGGSLHTALTGDLIAAAAARNGWAGLVVHGAVRDSAALAELPIGIKALGTNPRKSAKAGAGAVDVPVGFGGITFTPGDVLYADDDGVVVLPRVP</sequence>
<comment type="catalytic activity">
    <reaction evidence="8 10">
        <text>oxaloacetate + H(+) = pyruvate + CO2</text>
        <dbReference type="Rhea" id="RHEA:15641"/>
        <dbReference type="ChEBI" id="CHEBI:15361"/>
        <dbReference type="ChEBI" id="CHEBI:15378"/>
        <dbReference type="ChEBI" id="CHEBI:16452"/>
        <dbReference type="ChEBI" id="CHEBI:16526"/>
        <dbReference type="EC" id="4.1.1.112"/>
    </reaction>
</comment>
<dbReference type="EC" id="4.1.3.17" evidence="10"/>
<dbReference type="PANTHER" id="PTHR33254">
    <property type="entry name" value="4-HYDROXY-4-METHYL-2-OXOGLUTARATE ALDOLASE 3-RELATED"/>
    <property type="match status" value="1"/>
</dbReference>
<dbReference type="CDD" id="cd16841">
    <property type="entry name" value="RraA_family"/>
    <property type="match status" value="1"/>
</dbReference>
<feature type="binding site" evidence="9">
    <location>
        <begin position="77"/>
        <end position="80"/>
    </location>
    <ligand>
        <name>substrate</name>
    </ligand>
</feature>
<evidence type="ECO:0000256" key="1">
    <source>
        <dbReference type="ARBA" id="ARBA00001342"/>
    </source>
</evidence>
<dbReference type="EC" id="4.1.1.112" evidence="10"/>
<evidence type="ECO:0000256" key="7">
    <source>
        <dbReference type="ARBA" id="ARBA00025046"/>
    </source>
</evidence>
<comment type="catalytic activity">
    <reaction evidence="1 10">
        <text>4-hydroxy-4-methyl-2-oxoglutarate = 2 pyruvate</text>
        <dbReference type="Rhea" id="RHEA:22748"/>
        <dbReference type="ChEBI" id="CHEBI:15361"/>
        <dbReference type="ChEBI" id="CHEBI:58276"/>
        <dbReference type="EC" id="4.1.3.17"/>
    </reaction>
</comment>
<dbReference type="OrthoDB" id="943692at2"/>
<comment type="subunit">
    <text evidence="4 10">Homotrimer.</text>
</comment>
<evidence type="ECO:0000256" key="8">
    <source>
        <dbReference type="ARBA" id="ARBA00047973"/>
    </source>
</evidence>
<comment type="cofactor">
    <cofactor evidence="2 10">
        <name>a divalent metal cation</name>
        <dbReference type="ChEBI" id="CHEBI:60240"/>
    </cofactor>
</comment>
<reference evidence="12" key="1">
    <citation type="submission" date="2016-10" db="EMBL/GenBank/DDBJ databases">
        <authorList>
            <person name="Varghese N."/>
            <person name="Submissions S."/>
        </authorList>
    </citation>
    <scope>NUCLEOTIDE SEQUENCE [LARGE SCALE GENOMIC DNA]</scope>
    <source>
        <strain evidence="12">CGMCC 4.5579</strain>
    </source>
</reference>
<comment type="similarity">
    <text evidence="3 10">Belongs to the class II aldolase/RraA-like family.</text>
</comment>
<feature type="binding site" evidence="9">
    <location>
        <position position="100"/>
    </location>
    <ligand>
        <name>Mg(2+)</name>
        <dbReference type="ChEBI" id="CHEBI:18420"/>
    </ligand>
</feature>
<keyword evidence="12" id="KW-1185">Reference proteome</keyword>
<organism evidence="11 12">
    <name type="scientific">Amycolatopsis arida</name>
    <dbReference type="NCBI Taxonomy" id="587909"/>
    <lineage>
        <taxon>Bacteria</taxon>
        <taxon>Bacillati</taxon>
        <taxon>Actinomycetota</taxon>
        <taxon>Actinomycetes</taxon>
        <taxon>Pseudonocardiales</taxon>
        <taxon>Pseudonocardiaceae</taxon>
        <taxon>Amycolatopsis</taxon>
    </lineage>
</organism>